<dbReference type="InterPro" id="IPR036390">
    <property type="entry name" value="WH_DNA-bd_sf"/>
</dbReference>
<dbReference type="RefSeq" id="WP_186853397.1">
    <property type="nucleotide sequence ID" value="NZ_JACOPO010000012.1"/>
</dbReference>
<feature type="domain" description="HTH deoR-type" evidence="3">
    <location>
        <begin position="3"/>
        <end position="58"/>
    </location>
</feature>
<sequence>MSRKDRLLNILDFLNDHSFVTVDTLSRHFFISPPTVYRDLRELEEQMLIIRGNGGAMRISADRTSMPLDIRRTIHAKAKAAIAHRAMELVRPHTFLFLDASSTTGYLIDCFSPSLDLTVLTNGVSAAVQLTQRGIRTYYTGGRFFGSSTAAGGKISYDSLDRFHIDMLFFSCYGVEPKGAIVDPSEEETLLRRHLLRRPITSVFLCDGSKFGKGSIFRVASLDQVDYMVTDSPLPPAYPLPRRGILVASQDGT</sequence>
<keyword evidence="5" id="KW-1185">Reference proteome</keyword>
<evidence type="ECO:0000313" key="5">
    <source>
        <dbReference type="Proteomes" id="UP000628736"/>
    </source>
</evidence>
<dbReference type="Gene3D" id="1.10.10.10">
    <property type="entry name" value="Winged helix-like DNA-binding domain superfamily/Winged helix DNA-binding domain"/>
    <property type="match status" value="1"/>
</dbReference>
<dbReference type="Proteomes" id="UP000628736">
    <property type="component" value="Unassembled WGS sequence"/>
</dbReference>
<dbReference type="SUPFAM" id="SSF100950">
    <property type="entry name" value="NagB/RpiA/CoA transferase-like"/>
    <property type="match status" value="1"/>
</dbReference>
<gene>
    <name evidence="4" type="ORF">H8S11_12810</name>
</gene>
<dbReference type="InterPro" id="IPR001034">
    <property type="entry name" value="DeoR_HTH"/>
</dbReference>
<dbReference type="PANTHER" id="PTHR30363:SF44">
    <property type="entry name" value="AGA OPERON TRANSCRIPTIONAL REPRESSOR-RELATED"/>
    <property type="match status" value="1"/>
</dbReference>
<dbReference type="SUPFAM" id="SSF46785">
    <property type="entry name" value="Winged helix' DNA-binding domain"/>
    <property type="match status" value="1"/>
</dbReference>
<dbReference type="AlphaFoldDB" id="A0A8J6J3A9"/>
<dbReference type="GO" id="GO:0003700">
    <property type="term" value="F:DNA-binding transcription factor activity"/>
    <property type="evidence" value="ECO:0007669"/>
    <property type="project" value="InterPro"/>
</dbReference>
<dbReference type="SMART" id="SM01134">
    <property type="entry name" value="DeoRC"/>
    <property type="match status" value="1"/>
</dbReference>
<evidence type="ECO:0000313" key="4">
    <source>
        <dbReference type="EMBL" id="MBC5723689.1"/>
    </source>
</evidence>
<dbReference type="InterPro" id="IPR037171">
    <property type="entry name" value="NagB/RpiA_transferase-like"/>
</dbReference>
<evidence type="ECO:0000256" key="2">
    <source>
        <dbReference type="ARBA" id="ARBA00023163"/>
    </source>
</evidence>
<reference evidence="4" key="1">
    <citation type="submission" date="2020-08" db="EMBL/GenBank/DDBJ databases">
        <title>Genome public.</title>
        <authorList>
            <person name="Liu C."/>
            <person name="Sun Q."/>
        </authorList>
    </citation>
    <scope>NUCLEOTIDE SEQUENCE</scope>
    <source>
        <strain evidence="4">NSJ-23</strain>
    </source>
</reference>
<dbReference type="PANTHER" id="PTHR30363">
    <property type="entry name" value="HTH-TYPE TRANSCRIPTIONAL REGULATOR SRLR-RELATED"/>
    <property type="match status" value="1"/>
</dbReference>
<dbReference type="Pfam" id="PF00455">
    <property type="entry name" value="DeoRC"/>
    <property type="match status" value="1"/>
</dbReference>
<name>A0A8J6J3A9_9FIRM</name>
<dbReference type="SMART" id="SM00420">
    <property type="entry name" value="HTH_DEOR"/>
    <property type="match status" value="1"/>
</dbReference>
<organism evidence="4 5">
    <name type="scientific">Flintibacter hominis</name>
    <dbReference type="NCBI Taxonomy" id="2763048"/>
    <lineage>
        <taxon>Bacteria</taxon>
        <taxon>Bacillati</taxon>
        <taxon>Bacillota</taxon>
        <taxon>Clostridia</taxon>
        <taxon>Eubacteriales</taxon>
        <taxon>Flintibacter</taxon>
    </lineage>
</organism>
<dbReference type="EMBL" id="JACOPO010000012">
    <property type="protein sequence ID" value="MBC5723689.1"/>
    <property type="molecule type" value="Genomic_DNA"/>
</dbReference>
<evidence type="ECO:0000259" key="3">
    <source>
        <dbReference type="PROSITE" id="PS51000"/>
    </source>
</evidence>
<protein>
    <submittedName>
        <fullName evidence="4">DeoR/GlpR transcriptional regulator</fullName>
    </submittedName>
</protein>
<keyword evidence="2" id="KW-0804">Transcription</keyword>
<evidence type="ECO:0000256" key="1">
    <source>
        <dbReference type="ARBA" id="ARBA00023015"/>
    </source>
</evidence>
<keyword evidence="1" id="KW-0805">Transcription regulation</keyword>
<dbReference type="PROSITE" id="PS51000">
    <property type="entry name" value="HTH_DEOR_2"/>
    <property type="match status" value="1"/>
</dbReference>
<dbReference type="InterPro" id="IPR050313">
    <property type="entry name" value="Carb_Metab_HTH_regulators"/>
</dbReference>
<dbReference type="InterPro" id="IPR036388">
    <property type="entry name" value="WH-like_DNA-bd_sf"/>
</dbReference>
<comment type="caution">
    <text evidence="4">The sequence shown here is derived from an EMBL/GenBank/DDBJ whole genome shotgun (WGS) entry which is preliminary data.</text>
</comment>
<accession>A0A8J6J3A9</accession>
<dbReference type="InterPro" id="IPR014036">
    <property type="entry name" value="DeoR-like_C"/>
</dbReference>
<proteinExistence type="predicted"/>
<dbReference type="Gene3D" id="3.40.50.1360">
    <property type="match status" value="1"/>
</dbReference>
<dbReference type="Pfam" id="PF08220">
    <property type="entry name" value="HTH_DeoR"/>
    <property type="match status" value="1"/>
</dbReference>